<keyword evidence="1" id="KW-0812">Transmembrane</keyword>
<dbReference type="PANTHER" id="PTHR47755:SF1">
    <property type="entry name" value="CELL DIVISION PROTEIN FTSX"/>
    <property type="match status" value="1"/>
</dbReference>
<dbReference type="RefSeq" id="WP_187479073.1">
    <property type="nucleotide sequence ID" value="NZ_CP060697.1"/>
</dbReference>
<protein>
    <submittedName>
        <fullName evidence="2">Cell division protein</fullName>
    </submittedName>
</protein>
<gene>
    <name evidence="2" type="ORF">H8M03_08770</name>
</gene>
<feature type="transmembrane region" description="Helical" evidence="1">
    <location>
        <begin position="157"/>
        <end position="182"/>
    </location>
</feature>
<proteinExistence type="predicted"/>
<evidence type="ECO:0000313" key="3">
    <source>
        <dbReference type="Proteomes" id="UP000515861"/>
    </source>
</evidence>
<name>A0A7G9L0G9_9SPHN</name>
<keyword evidence="1" id="KW-0472">Membrane</keyword>
<dbReference type="EMBL" id="CP060697">
    <property type="protein sequence ID" value="QNM82118.1"/>
    <property type="molecule type" value="Genomic_DNA"/>
</dbReference>
<sequence>MNLAQLIGGDPTSRLLPVDRLHVPTVAVVAIMTFAMTLVAAAGLALAQASATVTSAAESRIVVQLAGGRPVDTAAVRSIPGVRAVTPVSESEMRATLERWLGDAAASRDLPVPALLTVEVDRADRVAAVAKAIRAALPGAGVTTEAAELEPLLRSIFALQAVAVGLVLLMAVANGAAIVLAARGALDTHRSTVEIMHGIGATDRQVTRLFIRKIAVDALAGALGGFAIAAIVLLAIGGELTSAAGGFGSSALLAPWAIAATALVPVAAVLLVILVARWALMTSLRETL</sequence>
<dbReference type="PANTHER" id="PTHR47755">
    <property type="entry name" value="CELL DIVISION PROTEIN FTSX"/>
    <property type="match status" value="1"/>
</dbReference>
<feature type="transmembrane region" description="Helical" evidence="1">
    <location>
        <begin position="256"/>
        <end position="280"/>
    </location>
</feature>
<keyword evidence="3" id="KW-1185">Reference proteome</keyword>
<organism evidence="2 3">
    <name type="scientific">Sphingomonas sabuli</name>
    <dbReference type="NCBI Taxonomy" id="2764186"/>
    <lineage>
        <taxon>Bacteria</taxon>
        <taxon>Pseudomonadati</taxon>
        <taxon>Pseudomonadota</taxon>
        <taxon>Alphaproteobacteria</taxon>
        <taxon>Sphingomonadales</taxon>
        <taxon>Sphingomonadaceae</taxon>
        <taxon>Sphingomonas</taxon>
    </lineage>
</organism>
<dbReference type="GO" id="GO:0032153">
    <property type="term" value="C:cell division site"/>
    <property type="evidence" value="ECO:0007669"/>
    <property type="project" value="TreeGrafter"/>
</dbReference>
<evidence type="ECO:0000313" key="2">
    <source>
        <dbReference type="EMBL" id="QNM82118.1"/>
    </source>
</evidence>
<dbReference type="Proteomes" id="UP000515861">
    <property type="component" value="Chromosome"/>
</dbReference>
<reference evidence="2 3" key="1">
    <citation type="submission" date="2020-08" db="EMBL/GenBank/DDBJ databases">
        <title>Sphingomonas sp. sand1-3 16S ribosomal RNA gene Genome sequencing and assembly.</title>
        <authorList>
            <person name="Kang M."/>
        </authorList>
    </citation>
    <scope>NUCLEOTIDE SEQUENCE [LARGE SCALE GENOMIC DNA]</scope>
    <source>
        <strain evidence="3">sand1-3</strain>
    </source>
</reference>
<dbReference type="GO" id="GO:0051301">
    <property type="term" value="P:cell division"/>
    <property type="evidence" value="ECO:0007669"/>
    <property type="project" value="UniProtKB-KW"/>
</dbReference>
<evidence type="ECO:0000256" key="1">
    <source>
        <dbReference type="SAM" id="Phobius"/>
    </source>
</evidence>
<keyword evidence="1" id="KW-1133">Transmembrane helix</keyword>
<dbReference type="KEGG" id="ssau:H8M03_08770"/>
<keyword evidence="2" id="KW-0132">Cell division</keyword>
<dbReference type="AlphaFoldDB" id="A0A7G9L0G9"/>
<accession>A0A7G9L0G9</accession>
<dbReference type="InterPro" id="IPR004513">
    <property type="entry name" value="FtsX"/>
</dbReference>
<keyword evidence="2" id="KW-0131">Cell cycle</keyword>
<dbReference type="GO" id="GO:0016020">
    <property type="term" value="C:membrane"/>
    <property type="evidence" value="ECO:0007669"/>
    <property type="project" value="InterPro"/>
</dbReference>
<feature type="transmembrane region" description="Helical" evidence="1">
    <location>
        <begin position="214"/>
        <end position="236"/>
    </location>
</feature>
<feature type="transmembrane region" description="Helical" evidence="1">
    <location>
        <begin position="21"/>
        <end position="46"/>
    </location>
</feature>